<keyword evidence="4" id="KW-1185">Reference proteome</keyword>
<reference evidence="3 4" key="1">
    <citation type="submission" date="2017-06" db="EMBL/GenBank/DDBJ databases">
        <title>Ant-infecting Ophiocordyceps genomes reveal a high diversity of potential behavioral manipulation genes and a possible major role for enterotoxins.</title>
        <authorList>
            <person name="De Bekker C."/>
            <person name="Evans H.C."/>
            <person name="Brachmann A."/>
            <person name="Hughes D.P."/>
        </authorList>
    </citation>
    <scope>NUCLEOTIDE SEQUENCE [LARGE SCALE GENOMIC DNA]</scope>
    <source>
        <strain evidence="3 4">Map64</strain>
    </source>
</reference>
<evidence type="ECO:0000313" key="3">
    <source>
        <dbReference type="EMBL" id="PHH59433.1"/>
    </source>
</evidence>
<organism evidence="3 4">
    <name type="scientific">Ophiocordyceps australis</name>
    <dbReference type="NCBI Taxonomy" id="1399860"/>
    <lineage>
        <taxon>Eukaryota</taxon>
        <taxon>Fungi</taxon>
        <taxon>Dikarya</taxon>
        <taxon>Ascomycota</taxon>
        <taxon>Pezizomycotina</taxon>
        <taxon>Sordariomycetes</taxon>
        <taxon>Hypocreomycetidae</taxon>
        <taxon>Hypocreales</taxon>
        <taxon>Ophiocordycipitaceae</taxon>
        <taxon>Ophiocordyceps</taxon>
    </lineage>
</organism>
<dbReference type="OrthoDB" id="4448936at2759"/>
<dbReference type="STRING" id="1399860.A0A2C5XVL4"/>
<feature type="region of interest" description="Disordered" evidence="2">
    <location>
        <begin position="171"/>
        <end position="227"/>
    </location>
</feature>
<keyword evidence="1" id="KW-0175">Coiled coil</keyword>
<feature type="region of interest" description="Disordered" evidence="2">
    <location>
        <begin position="121"/>
        <end position="140"/>
    </location>
</feature>
<dbReference type="EMBL" id="NJET01000206">
    <property type="protein sequence ID" value="PHH59433.1"/>
    <property type="molecule type" value="Genomic_DNA"/>
</dbReference>
<protein>
    <submittedName>
        <fullName evidence="3">Uncharacterized protein</fullName>
    </submittedName>
</protein>
<feature type="compositionally biased region" description="Basic and acidic residues" evidence="2">
    <location>
        <begin position="216"/>
        <end position="226"/>
    </location>
</feature>
<gene>
    <name evidence="3" type="ORF">CDD81_3193</name>
</gene>
<feature type="compositionally biased region" description="Low complexity" evidence="2">
    <location>
        <begin position="125"/>
        <end position="140"/>
    </location>
</feature>
<evidence type="ECO:0000256" key="2">
    <source>
        <dbReference type="SAM" id="MobiDB-lite"/>
    </source>
</evidence>
<accession>A0A2C5XVL4</accession>
<comment type="caution">
    <text evidence="3">The sequence shown here is derived from an EMBL/GenBank/DDBJ whole genome shotgun (WGS) entry which is preliminary data.</text>
</comment>
<proteinExistence type="predicted"/>
<evidence type="ECO:0000313" key="4">
    <source>
        <dbReference type="Proteomes" id="UP000226192"/>
    </source>
</evidence>
<name>A0A2C5XVL4_9HYPO</name>
<feature type="compositionally biased region" description="Low complexity" evidence="2">
    <location>
        <begin position="191"/>
        <end position="210"/>
    </location>
</feature>
<feature type="compositionally biased region" description="Low complexity" evidence="2">
    <location>
        <begin position="48"/>
        <end position="69"/>
    </location>
</feature>
<dbReference type="AlphaFoldDB" id="A0A2C5XVL4"/>
<dbReference type="Proteomes" id="UP000226192">
    <property type="component" value="Unassembled WGS sequence"/>
</dbReference>
<feature type="compositionally biased region" description="Pro residues" evidence="2">
    <location>
        <begin position="70"/>
        <end position="81"/>
    </location>
</feature>
<feature type="compositionally biased region" description="Low complexity" evidence="2">
    <location>
        <begin position="352"/>
        <end position="367"/>
    </location>
</feature>
<feature type="coiled-coil region" evidence="1">
    <location>
        <begin position="241"/>
        <end position="300"/>
    </location>
</feature>
<evidence type="ECO:0000256" key="1">
    <source>
        <dbReference type="SAM" id="Coils"/>
    </source>
</evidence>
<feature type="region of interest" description="Disordered" evidence="2">
    <location>
        <begin position="346"/>
        <end position="367"/>
    </location>
</feature>
<sequence>MGLAATPDGRCVLDRNTPPRRSTSFDLDALHHDDRVGSPYQYSSSKQRSSNNLALLSRSSSLLRSGPNASAPPSPSPPPLSSPSIVSSLASSHQSFSYSPLRRELSHASLQGDAHAEYHERHDAAAAASSRSQLSRRLAQLAQRMAHRSIDHDDAADDDSLSHQVAQLERALETRPRASHSHGSGSGSGSGSDPFYSSPSSSPFRSRYSDLSASLQREREAERQLDLEEPPPQIGMTVQQANKVIAEVAKLNDELSAVINNLRARQEESDHIHGLLVERAERAAQRIIFLQSRIAYLEDELAENDDELQHLRICLKAVEIQMPPHPDKELQRCITRFKQDYQALKEKRTARPSSLLSYYDSPPESQG</sequence>
<feature type="region of interest" description="Disordered" evidence="2">
    <location>
        <begin position="1"/>
        <end position="87"/>
    </location>
</feature>